<sequence>MSTILETADTSCASCGIAEADEIKLKTSIIVSKIIAQHEATCKERAAELRDEILFRQPESTHVGDCPICCLPLPIEIVCCKSKLQTCCSKVICKGCFYANDLRQIEQSLDPTEEEENKMILKRVEANDPVAIAQVGREHCAVELGDVNARYNLSLLYRKGGGVEKHMEKELYHLEEAAIAGQPHARYDLGIFEGAEGRFDRMVKHFIISANLGHDESIQELKKCYVRGFVSKEDFAGALRAHQSAVDATKSPQREEAAKFDAE</sequence>
<protein>
    <recommendedName>
        <fullName evidence="3">RING-type domain-containing protein</fullName>
    </recommendedName>
</protein>
<dbReference type="SUPFAM" id="SSF81901">
    <property type="entry name" value="HCP-like"/>
    <property type="match status" value="1"/>
</dbReference>
<dbReference type="InterPro" id="IPR011990">
    <property type="entry name" value="TPR-like_helical_dom_sf"/>
</dbReference>
<dbReference type="AlphaFoldDB" id="A0AAD8YCM6"/>
<reference evidence="1" key="1">
    <citation type="submission" date="2023-06" db="EMBL/GenBank/DDBJ databases">
        <title>Survivors Of The Sea: Transcriptome response of Skeletonema marinoi to long-term dormancy.</title>
        <authorList>
            <person name="Pinder M.I.M."/>
            <person name="Kourtchenko O."/>
            <person name="Robertson E.K."/>
            <person name="Larsson T."/>
            <person name="Maumus F."/>
            <person name="Osuna-Cruz C.M."/>
            <person name="Vancaester E."/>
            <person name="Stenow R."/>
            <person name="Vandepoele K."/>
            <person name="Ploug H."/>
            <person name="Bruchert V."/>
            <person name="Godhe A."/>
            <person name="Topel M."/>
        </authorList>
    </citation>
    <scope>NUCLEOTIDE SEQUENCE</scope>
    <source>
        <strain evidence="1">R05AC</strain>
    </source>
</reference>
<dbReference type="Gene3D" id="1.25.40.10">
    <property type="entry name" value="Tetratricopeptide repeat domain"/>
    <property type="match status" value="1"/>
</dbReference>
<name>A0AAD8YCM6_9STRA</name>
<gene>
    <name evidence="1" type="ORF">QTG54_005573</name>
</gene>
<evidence type="ECO:0000313" key="1">
    <source>
        <dbReference type="EMBL" id="KAK1743976.1"/>
    </source>
</evidence>
<dbReference type="Proteomes" id="UP001224775">
    <property type="component" value="Unassembled WGS sequence"/>
</dbReference>
<evidence type="ECO:0000313" key="2">
    <source>
        <dbReference type="Proteomes" id="UP001224775"/>
    </source>
</evidence>
<comment type="caution">
    <text evidence="1">The sequence shown here is derived from an EMBL/GenBank/DDBJ whole genome shotgun (WGS) entry which is preliminary data.</text>
</comment>
<evidence type="ECO:0008006" key="3">
    <source>
        <dbReference type="Google" id="ProtNLM"/>
    </source>
</evidence>
<dbReference type="EMBL" id="JATAAI010000008">
    <property type="protein sequence ID" value="KAK1743976.1"/>
    <property type="molecule type" value="Genomic_DNA"/>
</dbReference>
<organism evidence="1 2">
    <name type="scientific">Skeletonema marinoi</name>
    <dbReference type="NCBI Taxonomy" id="267567"/>
    <lineage>
        <taxon>Eukaryota</taxon>
        <taxon>Sar</taxon>
        <taxon>Stramenopiles</taxon>
        <taxon>Ochrophyta</taxon>
        <taxon>Bacillariophyta</taxon>
        <taxon>Coscinodiscophyceae</taxon>
        <taxon>Thalassiosirophycidae</taxon>
        <taxon>Thalassiosirales</taxon>
        <taxon>Skeletonemataceae</taxon>
        <taxon>Skeletonema</taxon>
        <taxon>Skeletonema marinoi-dohrnii complex</taxon>
    </lineage>
</organism>
<proteinExistence type="predicted"/>
<keyword evidence="2" id="KW-1185">Reference proteome</keyword>
<accession>A0AAD8YCM6</accession>